<dbReference type="Pfam" id="PF04733">
    <property type="entry name" value="Coatomer_E"/>
    <property type="match status" value="1"/>
</dbReference>
<keyword evidence="6" id="KW-0931">ER-Golgi transport</keyword>
<dbReference type="InterPro" id="IPR043837">
    <property type="entry name" value="Mtf2-like_C"/>
</dbReference>
<evidence type="ECO:0000256" key="5">
    <source>
        <dbReference type="ARBA" id="ARBA00022490"/>
    </source>
</evidence>
<keyword evidence="10" id="KW-0968">Cytoplasmic vesicle</keyword>
<dbReference type="GO" id="GO:0005198">
    <property type="term" value="F:structural molecule activity"/>
    <property type="evidence" value="ECO:0007669"/>
    <property type="project" value="InterPro"/>
</dbReference>
<keyword evidence="9" id="KW-0472">Membrane</keyword>
<dbReference type="Proteomes" id="UP000823405">
    <property type="component" value="Unassembled WGS sequence"/>
</dbReference>
<dbReference type="GO" id="GO:0015031">
    <property type="term" value="P:protein transport"/>
    <property type="evidence" value="ECO:0007669"/>
    <property type="project" value="UniProtKB-KW"/>
</dbReference>
<dbReference type="GO" id="GO:0006891">
    <property type="term" value="P:intra-Golgi vesicle-mediated transport"/>
    <property type="evidence" value="ECO:0007669"/>
    <property type="project" value="TreeGrafter"/>
</dbReference>
<dbReference type="PANTHER" id="PTHR10805">
    <property type="entry name" value="COATOMER SUBUNIT EPSILON"/>
    <property type="match status" value="1"/>
</dbReference>
<comment type="subcellular location">
    <subcellularLocation>
        <location evidence="2">Cytoplasmic vesicle</location>
        <location evidence="2">COPI-coated vesicle membrane</location>
        <topology evidence="2">Peripheral membrane protein</topology>
        <orientation evidence="2">Cytoplasmic side</orientation>
    </subcellularLocation>
    <subcellularLocation>
        <location evidence="1">Golgi apparatus membrane</location>
        <topology evidence="1">Peripheral membrane protein</topology>
        <orientation evidence="1">Cytoplasmic side</orientation>
    </subcellularLocation>
</comment>
<dbReference type="GO" id="GO:0006890">
    <property type="term" value="P:retrograde vesicle-mediated transport, Golgi to endoplasmic reticulum"/>
    <property type="evidence" value="ECO:0007669"/>
    <property type="project" value="InterPro"/>
</dbReference>
<feature type="region of interest" description="Disordered" evidence="12">
    <location>
        <begin position="31"/>
        <end position="167"/>
    </location>
</feature>
<keyword evidence="4" id="KW-0813">Transport</keyword>
<evidence type="ECO:0000256" key="4">
    <source>
        <dbReference type="ARBA" id="ARBA00022448"/>
    </source>
</evidence>
<dbReference type="InterPro" id="IPR006822">
    <property type="entry name" value="Coatomer_esu"/>
</dbReference>
<keyword evidence="15" id="KW-1185">Reference proteome</keyword>
<dbReference type="GO" id="GO:0030126">
    <property type="term" value="C:COPI vesicle coat"/>
    <property type="evidence" value="ECO:0007669"/>
    <property type="project" value="TreeGrafter"/>
</dbReference>
<reference evidence="14" key="1">
    <citation type="journal article" date="2020" name="Fungal Divers.">
        <title>Resolving the Mortierellaceae phylogeny through synthesis of multi-gene phylogenetics and phylogenomics.</title>
        <authorList>
            <person name="Vandepol N."/>
            <person name="Liber J."/>
            <person name="Desiro A."/>
            <person name="Na H."/>
            <person name="Kennedy M."/>
            <person name="Barry K."/>
            <person name="Grigoriev I.V."/>
            <person name="Miller A.N."/>
            <person name="O'Donnell K."/>
            <person name="Stajich J.E."/>
            <person name="Bonito G."/>
        </authorList>
    </citation>
    <scope>NUCLEOTIDE SEQUENCE</scope>
    <source>
        <strain evidence="14">NVP60</strain>
    </source>
</reference>
<feature type="compositionally biased region" description="Basic and acidic residues" evidence="12">
    <location>
        <begin position="236"/>
        <end position="245"/>
    </location>
</feature>
<dbReference type="Pfam" id="PF19189">
    <property type="entry name" value="Mtf2"/>
    <property type="match status" value="1"/>
</dbReference>
<dbReference type="GO" id="GO:0000139">
    <property type="term" value="C:Golgi membrane"/>
    <property type="evidence" value="ECO:0007669"/>
    <property type="project" value="UniProtKB-SubCell"/>
</dbReference>
<evidence type="ECO:0000259" key="13">
    <source>
        <dbReference type="Pfam" id="PF19189"/>
    </source>
</evidence>
<dbReference type="EMBL" id="JAAAIN010000237">
    <property type="protein sequence ID" value="KAG0317549.1"/>
    <property type="molecule type" value="Genomic_DNA"/>
</dbReference>
<evidence type="ECO:0000256" key="9">
    <source>
        <dbReference type="ARBA" id="ARBA00023136"/>
    </source>
</evidence>
<dbReference type="PANTHER" id="PTHR10805:SF0">
    <property type="entry name" value="COATOMER SUBUNIT EPSILON"/>
    <property type="match status" value="1"/>
</dbReference>
<feature type="compositionally biased region" description="Low complexity" evidence="12">
    <location>
        <begin position="48"/>
        <end position="76"/>
    </location>
</feature>
<keyword evidence="5" id="KW-0963">Cytoplasm</keyword>
<gene>
    <name evidence="14" type="ORF">BGZ97_005206</name>
</gene>
<proteinExistence type="inferred from homology"/>
<feature type="compositionally biased region" description="Basic and acidic residues" evidence="12">
    <location>
        <begin position="100"/>
        <end position="138"/>
    </location>
</feature>
<evidence type="ECO:0000256" key="3">
    <source>
        <dbReference type="ARBA" id="ARBA00008827"/>
    </source>
</evidence>
<comment type="caution">
    <text evidence="14">The sequence shown here is derived from an EMBL/GenBank/DDBJ whole genome shotgun (WGS) entry which is preliminary data.</text>
</comment>
<dbReference type="GO" id="GO:0005739">
    <property type="term" value="C:mitochondrion"/>
    <property type="evidence" value="ECO:0007669"/>
    <property type="project" value="InterPro"/>
</dbReference>
<feature type="compositionally biased region" description="Basic and acidic residues" evidence="12">
    <location>
        <begin position="38"/>
        <end position="47"/>
    </location>
</feature>
<evidence type="ECO:0000256" key="11">
    <source>
        <dbReference type="PROSITE-ProRule" id="PRU00339"/>
    </source>
</evidence>
<evidence type="ECO:0000313" key="14">
    <source>
        <dbReference type="EMBL" id="KAG0317549.1"/>
    </source>
</evidence>
<evidence type="ECO:0000256" key="8">
    <source>
        <dbReference type="ARBA" id="ARBA00023034"/>
    </source>
</evidence>
<evidence type="ECO:0000256" key="2">
    <source>
        <dbReference type="ARBA" id="ARBA00004347"/>
    </source>
</evidence>
<evidence type="ECO:0000256" key="1">
    <source>
        <dbReference type="ARBA" id="ARBA00004255"/>
    </source>
</evidence>
<feature type="compositionally biased region" description="Polar residues" evidence="12">
    <location>
        <begin position="153"/>
        <end position="167"/>
    </location>
</feature>
<accession>A0A9P6URG1</accession>
<dbReference type="AlphaFoldDB" id="A0A9P6URG1"/>
<feature type="repeat" description="TPR" evidence="11">
    <location>
        <begin position="889"/>
        <end position="922"/>
    </location>
</feature>
<evidence type="ECO:0000256" key="7">
    <source>
        <dbReference type="ARBA" id="ARBA00022927"/>
    </source>
</evidence>
<keyword evidence="11" id="KW-0802">TPR repeat</keyword>
<dbReference type="PROSITE" id="PS50005">
    <property type="entry name" value="TPR"/>
    <property type="match status" value="1"/>
</dbReference>
<dbReference type="SUPFAM" id="SSF48452">
    <property type="entry name" value="TPR-like"/>
    <property type="match status" value="1"/>
</dbReference>
<evidence type="ECO:0000256" key="10">
    <source>
        <dbReference type="ARBA" id="ARBA00023329"/>
    </source>
</evidence>
<feature type="domain" description="Mtf2-like C-terminal" evidence="13">
    <location>
        <begin position="484"/>
        <end position="584"/>
    </location>
</feature>
<evidence type="ECO:0000256" key="6">
    <source>
        <dbReference type="ARBA" id="ARBA00022892"/>
    </source>
</evidence>
<comment type="similarity">
    <text evidence="3">Belongs to the COPE family.</text>
</comment>
<protein>
    <recommendedName>
        <fullName evidence="13">Mtf2-like C-terminal domain-containing protein</fullName>
    </recommendedName>
</protein>
<dbReference type="InterPro" id="IPR011990">
    <property type="entry name" value="TPR-like_helical_dom_sf"/>
</dbReference>
<organism evidence="14 15">
    <name type="scientific">Linnemannia gamsii</name>
    <dbReference type="NCBI Taxonomy" id="64522"/>
    <lineage>
        <taxon>Eukaryota</taxon>
        <taxon>Fungi</taxon>
        <taxon>Fungi incertae sedis</taxon>
        <taxon>Mucoromycota</taxon>
        <taxon>Mortierellomycotina</taxon>
        <taxon>Mortierellomycetes</taxon>
        <taxon>Mortierellales</taxon>
        <taxon>Mortierellaceae</taxon>
        <taxon>Linnemannia</taxon>
    </lineage>
</organism>
<dbReference type="InterPro" id="IPR019734">
    <property type="entry name" value="TPR_rpt"/>
</dbReference>
<feature type="region of interest" description="Disordered" evidence="12">
    <location>
        <begin position="184"/>
        <end position="245"/>
    </location>
</feature>
<feature type="compositionally biased region" description="Polar residues" evidence="12">
    <location>
        <begin position="220"/>
        <end position="232"/>
    </location>
</feature>
<keyword evidence="7" id="KW-0653">Protein transport</keyword>
<sequence>MQRVLPLRSGTIIRSGLQPYQATSYQLTRGLATADGGSRPDKDDTVSKDTTTTSDQSKSAESTQEPAATSTSAETATAEKEDLVKKFKLKPSAEVGIRAGKREKQRKRDQEEAARKAAEEESRSGADKIHRLFEKLQLGEDDITEGGSRTARDSSSAGAGSKSTLGKNVSDSWKFLFDEDDLNEKKSKATTTETTAGTEKKETLDRIPGASGLFPHLSEYRSSTSGKASAETSAPKGDRWKDPKLKSAEKDTFKALFSSLFEQKPVTQDSAPGSKVQSLFSNFNRAGMDYSAEGSRAEDSATATLLETLAAKTPTTPEVPTSSEDPMQVLNRQLFNLSKRVEPIYLDQKPKTSAFQAMESTVAGQDWMSRDATRPNSKNTLFAAIQDENKVAIRMRNELVAKSGDVIKIKEFVDTLIAPYADPSSPAGSKNGPRPSSISLDGLLAQAILSSSAGSLVGATTTSVIRSKVEGVQAPPVKAQRSLHPFMGHALVEHTRRQGLPVFIRVVRTESYKALLKSRWDTWRDGPGCLEILKEMQRNGALVDRETLSIIRKMQRDISEASIPVQETDGEHKVQQYGWGDEEQAAPVVEMLNMVEGEVGNRQESSQMRHWAKRADSSISFPWPWVITVLRRSLDGAKPHRTLDVEVLVGQKGMPSGSPTTSSTSLYTHYTMDTLFAVSNLFYSGNYTQVISETTSSRTRASANQATTHQLDLFLFRSLIATKNYTRVAQEITESHGLGLQALKAQAVYLDAVQSADAAGRDAALAHLRDLLLVHSPDDRQPEVTALEVKVVVGQVLATEGLVEEALTVLLPHNNHLESVAVVVQIYLQMNRVDLARKEVEACKSWAEDAMLAQLMEAWVGLRTGGGDKYQNAYYIYEEIATSSTSPTVKALIGEAVCNIQMGHYPEAESILQEALSRDPSNTDAIVNQIVLSTLLSKPAEEISALVQQLQNVAPNHSYLQDLDLKSSLFDRAAQRFAVA</sequence>
<evidence type="ECO:0000256" key="12">
    <source>
        <dbReference type="SAM" id="MobiDB-lite"/>
    </source>
</evidence>
<dbReference type="Gene3D" id="1.25.40.10">
    <property type="entry name" value="Tetratricopeptide repeat domain"/>
    <property type="match status" value="1"/>
</dbReference>
<keyword evidence="8" id="KW-0333">Golgi apparatus</keyword>
<name>A0A9P6URG1_9FUNG</name>
<dbReference type="GO" id="GO:0006888">
    <property type="term" value="P:endoplasmic reticulum to Golgi vesicle-mediated transport"/>
    <property type="evidence" value="ECO:0007669"/>
    <property type="project" value="TreeGrafter"/>
</dbReference>
<dbReference type="OrthoDB" id="2444174at2759"/>
<evidence type="ECO:0000313" key="15">
    <source>
        <dbReference type="Proteomes" id="UP000823405"/>
    </source>
</evidence>